<dbReference type="AlphaFoldDB" id="A0A242A9F5"/>
<keyword evidence="1" id="KW-0472">Membrane</keyword>
<evidence type="ECO:0000256" key="1">
    <source>
        <dbReference type="SAM" id="Phobius"/>
    </source>
</evidence>
<reference evidence="2 3" key="1">
    <citation type="submission" date="2017-05" db="EMBL/GenBank/DDBJ databases">
        <title>The Genome Sequence of Enterococcus sp. 8G7_MSG3316.</title>
        <authorList>
            <consortium name="The Broad Institute Genomics Platform"/>
            <consortium name="The Broad Institute Genomic Center for Infectious Diseases"/>
            <person name="Earl A."/>
            <person name="Manson A."/>
            <person name="Schwartman J."/>
            <person name="Gilmore M."/>
            <person name="Abouelleil A."/>
            <person name="Cao P."/>
            <person name="Chapman S."/>
            <person name="Cusick C."/>
            <person name="Shea T."/>
            <person name="Young S."/>
            <person name="Neafsey D."/>
            <person name="Nusbaum C."/>
            <person name="Birren B."/>
        </authorList>
    </citation>
    <scope>NUCLEOTIDE SEQUENCE [LARGE SCALE GENOMIC DNA]</scope>
    <source>
        <strain evidence="2 3">8G7_MSG3316</strain>
    </source>
</reference>
<organism evidence="2 3">
    <name type="scientific">Candidatus Enterococcus testudinis</name>
    <dbReference type="NCBI Taxonomy" id="1834191"/>
    <lineage>
        <taxon>Bacteria</taxon>
        <taxon>Bacillati</taxon>
        <taxon>Bacillota</taxon>
        <taxon>Bacilli</taxon>
        <taxon>Lactobacillales</taxon>
        <taxon>Enterococcaceae</taxon>
        <taxon>Enterococcus</taxon>
    </lineage>
</organism>
<dbReference type="RefSeq" id="WP_086275536.1">
    <property type="nucleotide sequence ID" value="NZ_NGKU01000001.1"/>
</dbReference>
<evidence type="ECO:0000313" key="2">
    <source>
        <dbReference type="EMBL" id="OTN77520.1"/>
    </source>
</evidence>
<evidence type="ECO:0000313" key="3">
    <source>
        <dbReference type="Proteomes" id="UP000195043"/>
    </source>
</evidence>
<dbReference type="NCBIfam" id="NF040909">
    <property type="entry name" value="OadG_rel_small"/>
    <property type="match status" value="1"/>
</dbReference>
<evidence type="ECO:0008006" key="4">
    <source>
        <dbReference type="Google" id="ProtNLM"/>
    </source>
</evidence>
<gene>
    <name evidence="2" type="ORF">A5886_002620</name>
</gene>
<protein>
    <recommendedName>
        <fullName evidence="4">Oxaloacetate decarboxylase, gamma chain family protein</fullName>
    </recommendedName>
</protein>
<keyword evidence="1" id="KW-1133">Transmembrane helix</keyword>
<dbReference type="STRING" id="1834191.A5886_002620"/>
<accession>A0A242A9F5</accession>
<proteinExistence type="predicted"/>
<keyword evidence="3" id="KW-1185">Reference proteome</keyword>
<feature type="transmembrane region" description="Helical" evidence="1">
    <location>
        <begin position="12"/>
        <end position="33"/>
    </location>
</feature>
<dbReference type="EMBL" id="NGKU01000001">
    <property type="protein sequence ID" value="OTN77520.1"/>
    <property type="molecule type" value="Genomic_DNA"/>
</dbReference>
<keyword evidence="1" id="KW-0812">Transmembrane</keyword>
<name>A0A242A9F5_9ENTE</name>
<sequence length="41" mass="4572">MSQDLLTSFELLLFGWGGVFVVILIIYLASLLLSKAFPVKK</sequence>
<dbReference type="Proteomes" id="UP000195043">
    <property type="component" value="Unassembled WGS sequence"/>
</dbReference>
<comment type="caution">
    <text evidence="2">The sequence shown here is derived from an EMBL/GenBank/DDBJ whole genome shotgun (WGS) entry which is preliminary data.</text>
</comment>